<evidence type="ECO:0000313" key="1">
    <source>
        <dbReference type="EMBL" id="CAG8852874.1"/>
    </source>
</evidence>
<reference evidence="1 2" key="1">
    <citation type="submission" date="2021-06" db="EMBL/GenBank/DDBJ databases">
        <authorList>
            <person name="Kallberg Y."/>
            <person name="Tangrot J."/>
            <person name="Rosling A."/>
        </authorList>
    </citation>
    <scope>NUCLEOTIDE SEQUENCE [LARGE SCALE GENOMIC DNA]</scope>
    <source>
        <strain evidence="1 2">120-4 pot B 10/14</strain>
    </source>
</reference>
<sequence>FFKLTRKEIKLNEPPFVPYRFPIIGHTWSFLTDCEKLILES</sequence>
<dbReference type="Proteomes" id="UP000789901">
    <property type="component" value="Unassembled WGS sequence"/>
</dbReference>
<organism evidence="1 2">
    <name type="scientific">Gigaspora margarita</name>
    <dbReference type="NCBI Taxonomy" id="4874"/>
    <lineage>
        <taxon>Eukaryota</taxon>
        <taxon>Fungi</taxon>
        <taxon>Fungi incertae sedis</taxon>
        <taxon>Mucoromycota</taxon>
        <taxon>Glomeromycotina</taxon>
        <taxon>Glomeromycetes</taxon>
        <taxon>Diversisporales</taxon>
        <taxon>Gigasporaceae</taxon>
        <taxon>Gigaspora</taxon>
    </lineage>
</organism>
<name>A0ABN7XCD4_GIGMA</name>
<feature type="non-terminal residue" evidence="1">
    <location>
        <position position="1"/>
    </location>
</feature>
<gene>
    <name evidence="1" type="ORF">GMARGA_LOCUS41695</name>
</gene>
<comment type="caution">
    <text evidence="1">The sequence shown here is derived from an EMBL/GenBank/DDBJ whole genome shotgun (WGS) entry which is preliminary data.</text>
</comment>
<feature type="non-terminal residue" evidence="1">
    <location>
        <position position="41"/>
    </location>
</feature>
<proteinExistence type="predicted"/>
<protein>
    <submittedName>
        <fullName evidence="1">31889_t:CDS:1</fullName>
    </submittedName>
</protein>
<keyword evidence="2" id="KW-1185">Reference proteome</keyword>
<dbReference type="EMBL" id="CAJVQB010117130">
    <property type="protein sequence ID" value="CAG8852874.1"/>
    <property type="molecule type" value="Genomic_DNA"/>
</dbReference>
<accession>A0ABN7XCD4</accession>
<evidence type="ECO:0000313" key="2">
    <source>
        <dbReference type="Proteomes" id="UP000789901"/>
    </source>
</evidence>